<dbReference type="GO" id="GO:0097367">
    <property type="term" value="F:carbohydrate derivative binding"/>
    <property type="evidence" value="ECO:0007669"/>
    <property type="project" value="InterPro"/>
</dbReference>
<dbReference type="CDD" id="cd05007">
    <property type="entry name" value="SIS_Etherase"/>
    <property type="match status" value="1"/>
</dbReference>
<evidence type="ECO:0000256" key="2">
    <source>
        <dbReference type="ARBA" id="ARBA00023277"/>
    </source>
</evidence>
<dbReference type="Pfam" id="PF22645">
    <property type="entry name" value="GKRP_SIS_N"/>
    <property type="match status" value="1"/>
</dbReference>
<dbReference type="EMBL" id="QXXA01000009">
    <property type="protein sequence ID" value="NBI07030.1"/>
    <property type="molecule type" value="Genomic_DNA"/>
</dbReference>
<dbReference type="Proteomes" id="UP000467132">
    <property type="component" value="Unassembled WGS sequence"/>
</dbReference>
<dbReference type="InterPro" id="IPR001347">
    <property type="entry name" value="SIS_dom"/>
</dbReference>
<feature type="active site" evidence="3">
    <location>
        <position position="117"/>
    </location>
</feature>
<dbReference type="HAMAP" id="MF_00068">
    <property type="entry name" value="MurQ"/>
    <property type="match status" value="1"/>
</dbReference>
<dbReference type="RefSeq" id="WP_160197507.1">
    <property type="nucleotide sequence ID" value="NZ_QXXA01000009.1"/>
</dbReference>
<evidence type="ECO:0000256" key="3">
    <source>
        <dbReference type="HAMAP-Rule" id="MF_00068"/>
    </source>
</evidence>
<dbReference type="AlphaFoldDB" id="A0A845QXZ5"/>
<dbReference type="UniPathway" id="UPA00342"/>
<dbReference type="GO" id="GO:0016835">
    <property type="term" value="F:carbon-oxygen lyase activity"/>
    <property type="evidence" value="ECO:0007669"/>
    <property type="project" value="UniProtKB-UniRule"/>
</dbReference>
<evidence type="ECO:0000259" key="4">
    <source>
        <dbReference type="PROSITE" id="PS51464"/>
    </source>
</evidence>
<dbReference type="GO" id="GO:0016803">
    <property type="term" value="F:ether hydrolase activity"/>
    <property type="evidence" value="ECO:0007669"/>
    <property type="project" value="TreeGrafter"/>
</dbReference>
<sequence>MLKIELDKLITEEINENTRNIDRVSTEKFLEVMNQEDKKVIEAIKEEIPKISRLISYIVESLKKDGRLIYIGAGTSGRLGILDAAECPPTFGTDPSKVIGLIAGGENAITKAVEGAEDSEILGKEDLEKIKLSSKDVVIGLSASGRTPYVIGALEYARKIGCITGAISNNKDSKISKIADVAIELLVGPEVLTGSTRLKSGSSQKMVLNMLSTGAMRGIGKIYENLMVDLKPTNIKLVERAKGIIMKATNVSYDEAERYLKLSNYNPKISIVMIKNDCNFEDAKERLAKNSDILYKSIVN</sequence>
<dbReference type="InterPro" id="IPR046348">
    <property type="entry name" value="SIS_dom_sf"/>
</dbReference>
<evidence type="ECO:0000313" key="6">
    <source>
        <dbReference type="Proteomes" id="UP000467132"/>
    </source>
</evidence>
<keyword evidence="2 3" id="KW-0119">Carbohydrate metabolism</keyword>
<dbReference type="NCBIfam" id="NF003915">
    <property type="entry name" value="PRK05441.1"/>
    <property type="match status" value="1"/>
</dbReference>
<keyword evidence="6" id="KW-1185">Reference proteome</keyword>
<comment type="catalytic activity">
    <reaction evidence="3">
        <text>N-acetyl-D-muramate 6-phosphate + H2O = N-acetyl-D-glucosamine 6-phosphate + (R)-lactate</text>
        <dbReference type="Rhea" id="RHEA:26410"/>
        <dbReference type="ChEBI" id="CHEBI:15377"/>
        <dbReference type="ChEBI" id="CHEBI:16004"/>
        <dbReference type="ChEBI" id="CHEBI:57513"/>
        <dbReference type="ChEBI" id="CHEBI:58722"/>
        <dbReference type="EC" id="4.2.1.126"/>
    </reaction>
</comment>
<dbReference type="NCBIfam" id="NF009222">
    <property type="entry name" value="PRK12570.1"/>
    <property type="match status" value="1"/>
</dbReference>
<dbReference type="Gene3D" id="3.40.50.10490">
    <property type="entry name" value="Glucose-6-phosphate isomerase like protein, domain 1"/>
    <property type="match status" value="1"/>
</dbReference>
<dbReference type="NCBIfam" id="TIGR00274">
    <property type="entry name" value="N-acetylmuramic acid 6-phosphate etherase"/>
    <property type="match status" value="1"/>
</dbReference>
<dbReference type="SUPFAM" id="SSF53697">
    <property type="entry name" value="SIS domain"/>
    <property type="match status" value="1"/>
</dbReference>
<gene>
    <name evidence="3 5" type="primary">murQ</name>
    <name evidence="5" type="ORF">D3Z33_09210</name>
</gene>
<reference evidence="5 6" key="1">
    <citation type="submission" date="2018-08" db="EMBL/GenBank/DDBJ databases">
        <title>Murine metabolic-syndrome-specific gut microbial biobank.</title>
        <authorList>
            <person name="Liu C."/>
        </authorList>
    </citation>
    <scope>NUCLEOTIDE SEQUENCE [LARGE SCALE GENOMIC DNA]</scope>
    <source>
        <strain evidence="5 6">583</strain>
    </source>
</reference>
<name>A0A845QXZ5_9CLOT</name>
<feature type="domain" description="SIS" evidence="4">
    <location>
        <begin position="58"/>
        <end position="221"/>
    </location>
</feature>
<dbReference type="PROSITE" id="PS01272">
    <property type="entry name" value="GCKR"/>
    <property type="match status" value="1"/>
</dbReference>
<dbReference type="OrthoDB" id="9813395at2"/>
<comment type="caution">
    <text evidence="5">The sequence shown here is derived from an EMBL/GenBank/DDBJ whole genome shotgun (WGS) entry which is preliminary data.</text>
</comment>
<dbReference type="GO" id="GO:0097173">
    <property type="term" value="P:N-acetylmuramic acid catabolic process"/>
    <property type="evidence" value="ECO:0007669"/>
    <property type="project" value="UniProtKB-UniPathway"/>
</dbReference>
<dbReference type="Gene3D" id="1.10.8.1080">
    <property type="match status" value="1"/>
</dbReference>
<dbReference type="InterPro" id="IPR005486">
    <property type="entry name" value="Glucokinase_regulatory_CS"/>
</dbReference>
<accession>A0A845QXZ5</accession>
<organism evidence="5 6">
    <name type="scientific">Senegalia massiliensis</name>
    <dbReference type="NCBI Taxonomy" id="1720316"/>
    <lineage>
        <taxon>Bacteria</taxon>
        <taxon>Bacillati</taxon>
        <taxon>Bacillota</taxon>
        <taxon>Clostridia</taxon>
        <taxon>Eubacteriales</taxon>
        <taxon>Clostridiaceae</taxon>
        <taxon>Senegalia</taxon>
    </lineage>
</organism>
<dbReference type="EC" id="4.2.1.126" evidence="3"/>
<protein>
    <recommendedName>
        <fullName evidence="3">N-acetylmuramic acid 6-phosphate etherase</fullName>
        <shortName evidence="3">MurNAc-6-P etherase</shortName>
        <ecNumber evidence="3">4.2.1.126</ecNumber>
    </recommendedName>
    <alternativeName>
        <fullName evidence="3">N-acetylmuramic acid 6-phosphate hydrolase</fullName>
    </alternativeName>
    <alternativeName>
        <fullName evidence="3">N-acetylmuramic acid 6-phosphate lyase</fullName>
    </alternativeName>
</protein>
<dbReference type="InterPro" id="IPR005488">
    <property type="entry name" value="Etherase_MurQ"/>
</dbReference>
<dbReference type="GO" id="GO:0046348">
    <property type="term" value="P:amino sugar catabolic process"/>
    <property type="evidence" value="ECO:0007669"/>
    <property type="project" value="InterPro"/>
</dbReference>
<evidence type="ECO:0000313" key="5">
    <source>
        <dbReference type="EMBL" id="NBI07030.1"/>
    </source>
</evidence>
<dbReference type="GO" id="GO:0009254">
    <property type="term" value="P:peptidoglycan turnover"/>
    <property type="evidence" value="ECO:0007669"/>
    <property type="project" value="TreeGrafter"/>
</dbReference>
<dbReference type="PANTHER" id="PTHR10088:SF4">
    <property type="entry name" value="GLUCOKINASE REGULATORY PROTEIN"/>
    <property type="match status" value="1"/>
</dbReference>
<comment type="miscellaneous">
    <text evidence="3">A lyase-type mechanism (elimination/hydration) is suggested for the cleavage of the lactyl ether bond of MurNAc 6-phosphate, with the formation of an alpha,beta-unsaturated aldehyde intermediate with (E)-stereochemistry, followed by the syn addition of water to give product.</text>
</comment>
<dbReference type="FunFam" id="3.40.50.10490:FF:000014">
    <property type="entry name" value="N-acetylmuramic acid 6-phosphate etherase"/>
    <property type="match status" value="1"/>
</dbReference>
<comment type="pathway">
    <text evidence="3">Amino-sugar metabolism; N-acetylmuramate degradation.</text>
</comment>
<dbReference type="Pfam" id="PF20741">
    <property type="entry name" value="GKRP-like_C"/>
    <property type="match status" value="1"/>
</dbReference>
<feature type="active site" description="Proton donor" evidence="3">
    <location>
        <position position="86"/>
    </location>
</feature>
<comment type="subunit">
    <text evidence="3">Homodimer.</text>
</comment>
<dbReference type="PANTHER" id="PTHR10088">
    <property type="entry name" value="GLUCOKINASE REGULATORY PROTEIN"/>
    <property type="match status" value="1"/>
</dbReference>
<dbReference type="InterPro" id="IPR040190">
    <property type="entry name" value="MURQ/GCKR"/>
</dbReference>
<comment type="similarity">
    <text evidence="3">Belongs to the GCKR-like family. MurNAc-6-P etherase subfamily.</text>
</comment>
<dbReference type="PROSITE" id="PS51464">
    <property type="entry name" value="SIS"/>
    <property type="match status" value="1"/>
</dbReference>
<comment type="function">
    <text evidence="3">Specifically catalyzes the cleavage of the D-lactyl ether substituent of MurNAc 6-phosphate, producing GlcNAc 6-phosphate and D-lactate.</text>
</comment>
<keyword evidence="1 3" id="KW-0456">Lyase</keyword>
<evidence type="ECO:0000256" key="1">
    <source>
        <dbReference type="ARBA" id="ARBA00023239"/>
    </source>
</evidence>
<proteinExistence type="inferred from homology"/>